<accession>A0ABP6E3B5</accession>
<protein>
    <submittedName>
        <fullName evidence="2">Uncharacterized protein</fullName>
    </submittedName>
</protein>
<sequence>MVHCSVTAESEKVAVDFSLGRIGVPRQAYPDGLPGSFPVNRLVARVPLSMVGARPVDGGCPAGRRRERLKAPRWDGGTGQDYEE</sequence>
<comment type="caution">
    <text evidence="2">The sequence shown here is derived from an EMBL/GenBank/DDBJ whole genome shotgun (WGS) entry which is preliminary data.</text>
</comment>
<evidence type="ECO:0000256" key="1">
    <source>
        <dbReference type="SAM" id="MobiDB-lite"/>
    </source>
</evidence>
<proteinExistence type="predicted"/>
<organism evidence="2 3">
    <name type="scientific">Streptomyces vastus</name>
    <dbReference type="NCBI Taxonomy" id="285451"/>
    <lineage>
        <taxon>Bacteria</taxon>
        <taxon>Bacillati</taxon>
        <taxon>Actinomycetota</taxon>
        <taxon>Actinomycetes</taxon>
        <taxon>Kitasatosporales</taxon>
        <taxon>Streptomycetaceae</taxon>
        <taxon>Streptomyces</taxon>
    </lineage>
</organism>
<reference evidence="3" key="1">
    <citation type="journal article" date="2019" name="Int. J. Syst. Evol. Microbiol.">
        <title>The Global Catalogue of Microorganisms (GCM) 10K type strain sequencing project: providing services to taxonomists for standard genome sequencing and annotation.</title>
        <authorList>
            <consortium name="The Broad Institute Genomics Platform"/>
            <consortium name="The Broad Institute Genome Sequencing Center for Infectious Disease"/>
            <person name="Wu L."/>
            <person name="Ma J."/>
        </authorList>
    </citation>
    <scope>NUCLEOTIDE SEQUENCE [LARGE SCALE GENOMIC DNA]</scope>
    <source>
        <strain evidence="3">JCM 4524</strain>
    </source>
</reference>
<evidence type="ECO:0000313" key="2">
    <source>
        <dbReference type="EMBL" id="GAA2658949.1"/>
    </source>
</evidence>
<keyword evidence="3" id="KW-1185">Reference proteome</keyword>
<dbReference type="EMBL" id="BAAASJ010000118">
    <property type="protein sequence ID" value="GAA2658949.1"/>
    <property type="molecule type" value="Genomic_DNA"/>
</dbReference>
<evidence type="ECO:0000313" key="3">
    <source>
        <dbReference type="Proteomes" id="UP001500151"/>
    </source>
</evidence>
<name>A0ABP6E3B5_9ACTN</name>
<feature type="region of interest" description="Disordered" evidence="1">
    <location>
        <begin position="54"/>
        <end position="84"/>
    </location>
</feature>
<gene>
    <name evidence="2" type="ORF">GCM10010307_75160</name>
</gene>
<dbReference type="Proteomes" id="UP001500151">
    <property type="component" value="Unassembled WGS sequence"/>
</dbReference>